<keyword evidence="6" id="KW-0378">Hydrolase</keyword>
<keyword evidence="5" id="KW-0479">Metal-binding</keyword>
<feature type="domain" description="Peptidase M13 C-terminal" evidence="10">
    <location>
        <begin position="607"/>
        <end position="809"/>
    </location>
</feature>
<evidence type="ECO:0000256" key="8">
    <source>
        <dbReference type="ARBA" id="ARBA00023049"/>
    </source>
</evidence>
<keyword evidence="9" id="KW-1133">Transmembrane helix</keyword>
<dbReference type="InterPro" id="IPR000718">
    <property type="entry name" value="Peptidase_M13"/>
</dbReference>
<evidence type="ECO:0000259" key="10">
    <source>
        <dbReference type="Pfam" id="PF01431"/>
    </source>
</evidence>
<dbReference type="SUPFAM" id="SSF55486">
    <property type="entry name" value="Metalloproteases ('zincins'), catalytic domain"/>
    <property type="match status" value="1"/>
</dbReference>
<dbReference type="PRINTS" id="PR00786">
    <property type="entry name" value="NEPRILYSIN"/>
</dbReference>
<sequence>MNDDDDITKSKLKGDEPNIDPEAGYSKLFKNKFGSRRSNYKLSTLVILLITVVVISIIGILWYASIIDSKAVNQNPKTCTTESCLKSATLYAESMNRSVDPCEDFYQFACGRYGNRHRIPKTSHSNNRFYEVKTGMLMSISDFMEKEDFDDDPYALSQARLLYRSCTATDEMDAAGIQKMFQFLNQIGLPYLGFTQNNSSSGQTDSSTNISLILANVKKQLNIDYLFSTRVAPYSKNRTLNKITLSKPMDNNMFPVHKILRKINGMNSKKKRELLTPDYDNTENENKENKLNPNLKSYEKYFKGIWQEIVEHHSHISNSYHAPPELKLIKDVLMLINRLKEINDKVYESDLELPTFMTVNELQEYTDEITRNYSGKNGVTIDWKQYFTSLFADVEENIELDFENETIQIMSIEYFDDLFKLLVTIPESQMITAVWWDVVTTLIPYTTNQMRFLQDRYLYDIQGLENNPSRSIYCAEAVNKMMGMAVSRLLMDVELINSYQNMVIEMMKNIHFAFEKIVEELNWMDDETKKITLHKAKNMQMHVGFPEFIKDTVDIDNYYADFEVIENDYFGNVIRYVQNEFNNSLLAFRIPNDYSVFSWSANPLEVNAFNFIQANAIIIPAGILQFPFFGYDLNVLNYGSLGSILGHELTHGFDNSGHKYDLNGNENMWWTKQTIEEYNKRTNCFIEHYESYLVSRIEEKVNGKLTLDENIADNGGIREALWAYRKYVAKYGEEPKLPGLEEFTSEQLYFLAFANIWCESSTVASLSQSLLNEHSPNYIRVIAGLTNSEEFSQAWKCAKGTRMNPMKKKCKIW</sequence>
<evidence type="ECO:0000256" key="7">
    <source>
        <dbReference type="ARBA" id="ARBA00022833"/>
    </source>
</evidence>
<evidence type="ECO:0000256" key="1">
    <source>
        <dbReference type="ARBA" id="ARBA00001947"/>
    </source>
</evidence>
<feature type="transmembrane region" description="Helical" evidence="9">
    <location>
        <begin position="42"/>
        <end position="64"/>
    </location>
</feature>
<dbReference type="EMBL" id="CABPRJ010001896">
    <property type="protein sequence ID" value="VVC39612.1"/>
    <property type="molecule type" value="Genomic_DNA"/>
</dbReference>
<dbReference type="PANTHER" id="PTHR11733:SF133">
    <property type="entry name" value="PHOSPHATE-REGULATING NEUTRAL ENDOPEPTIDASE PHEX"/>
    <property type="match status" value="1"/>
</dbReference>
<keyword evidence="8" id="KW-0482">Metalloprotease</keyword>
<dbReference type="Gene3D" id="3.40.390.10">
    <property type="entry name" value="Collagenase (Catalytic Domain)"/>
    <property type="match status" value="1"/>
</dbReference>
<evidence type="ECO:0000256" key="3">
    <source>
        <dbReference type="ARBA" id="ARBA00007357"/>
    </source>
</evidence>
<dbReference type="InterPro" id="IPR042089">
    <property type="entry name" value="Peptidase_M13_dom_2"/>
</dbReference>
<comment type="subcellular location">
    <subcellularLocation>
        <location evidence="2">Cell membrane</location>
        <topology evidence="2">Single-pass type II membrane protein</topology>
    </subcellularLocation>
</comment>
<dbReference type="Pfam" id="PF01431">
    <property type="entry name" value="Peptidase_M13"/>
    <property type="match status" value="1"/>
</dbReference>
<evidence type="ECO:0000259" key="11">
    <source>
        <dbReference type="Pfam" id="PF05649"/>
    </source>
</evidence>
<evidence type="ECO:0000256" key="6">
    <source>
        <dbReference type="ARBA" id="ARBA00022801"/>
    </source>
</evidence>
<dbReference type="CDD" id="cd08662">
    <property type="entry name" value="M13"/>
    <property type="match status" value="1"/>
</dbReference>
<accession>A0A5E4NDE4</accession>
<evidence type="ECO:0000256" key="4">
    <source>
        <dbReference type="ARBA" id="ARBA00022670"/>
    </source>
</evidence>
<keyword evidence="13" id="KW-1185">Reference proteome</keyword>
<evidence type="ECO:0000313" key="12">
    <source>
        <dbReference type="EMBL" id="VVC39612.1"/>
    </source>
</evidence>
<name>A0A5E4NDE4_9HEMI</name>
<dbReference type="InterPro" id="IPR008753">
    <property type="entry name" value="Peptidase_M13_N"/>
</dbReference>
<dbReference type="GO" id="GO:0005886">
    <property type="term" value="C:plasma membrane"/>
    <property type="evidence" value="ECO:0007669"/>
    <property type="project" value="UniProtKB-SubCell"/>
</dbReference>
<gene>
    <name evidence="12" type="ORF">CINCED_3A004548</name>
</gene>
<proteinExistence type="inferred from homology"/>
<comment type="similarity">
    <text evidence="3">Belongs to the peptidase M13 family.</text>
</comment>
<keyword evidence="9" id="KW-0472">Membrane</keyword>
<evidence type="ECO:0000313" key="13">
    <source>
        <dbReference type="Proteomes" id="UP000325440"/>
    </source>
</evidence>
<comment type="cofactor">
    <cofactor evidence="1">
        <name>Zn(2+)</name>
        <dbReference type="ChEBI" id="CHEBI:29105"/>
    </cofactor>
</comment>
<protein>
    <submittedName>
        <fullName evidence="12">Metallopeptidase, catalytic domain,Peptidase M13, C-terminal domain,Peptidase M13,Peptidase M13, N</fullName>
    </submittedName>
</protein>
<keyword evidence="9" id="KW-0812">Transmembrane</keyword>
<evidence type="ECO:0000256" key="9">
    <source>
        <dbReference type="SAM" id="Phobius"/>
    </source>
</evidence>
<keyword evidence="7" id="KW-0862">Zinc</keyword>
<evidence type="ECO:0000256" key="2">
    <source>
        <dbReference type="ARBA" id="ARBA00004401"/>
    </source>
</evidence>
<keyword evidence="4" id="KW-0645">Protease</keyword>
<evidence type="ECO:0000256" key="5">
    <source>
        <dbReference type="ARBA" id="ARBA00022723"/>
    </source>
</evidence>
<dbReference type="Gene3D" id="1.10.1380.10">
    <property type="entry name" value="Neutral endopeptidase , domain2"/>
    <property type="match status" value="1"/>
</dbReference>
<dbReference type="InterPro" id="IPR018497">
    <property type="entry name" value="Peptidase_M13_C"/>
</dbReference>
<dbReference type="Proteomes" id="UP000325440">
    <property type="component" value="Unassembled WGS sequence"/>
</dbReference>
<dbReference type="PANTHER" id="PTHR11733">
    <property type="entry name" value="ZINC METALLOPROTEASE FAMILY M13 NEPRILYSIN-RELATED"/>
    <property type="match status" value="1"/>
</dbReference>
<dbReference type="PROSITE" id="PS51885">
    <property type="entry name" value="NEPRILYSIN"/>
    <property type="match status" value="1"/>
</dbReference>
<dbReference type="Pfam" id="PF05649">
    <property type="entry name" value="Peptidase_M13_N"/>
    <property type="match status" value="1"/>
</dbReference>
<dbReference type="GO" id="GO:0004222">
    <property type="term" value="F:metalloendopeptidase activity"/>
    <property type="evidence" value="ECO:0007669"/>
    <property type="project" value="InterPro"/>
</dbReference>
<dbReference type="OrthoDB" id="6475849at2759"/>
<reference evidence="12 13" key="1">
    <citation type="submission" date="2019-08" db="EMBL/GenBank/DDBJ databases">
        <authorList>
            <person name="Alioto T."/>
            <person name="Alioto T."/>
            <person name="Gomez Garrido J."/>
        </authorList>
    </citation>
    <scope>NUCLEOTIDE SEQUENCE [LARGE SCALE GENOMIC DNA]</scope>
</reference>
<dbReference type="AlphaFoldDB" id="A0A5E4NDE4"/>
<organism evidence="12 13">
    <name type="scientific">Cinara cedri</name>
    <dbReference type="NCBI Taxonomy" id="506608"/>
    <lineage>
        <taxon>Eukaryota</taxon>
        <taxon>Metazoa</taxon>
        <taxon>Ecdysozoa</taxon>
        <taxon>Arthropoda</taxon>
        <taxon>Hexapoda</taxon>
        <taxon>Insecta</taxon>
        <taxon>Pterygota</taxon>
        <taxon>Neoptera</taxon>
        <taxon>Paraneoptera</taxon>
        <taxon>Hemiptera</taxon>
        <taxon>Sternorrhyncha</taxon>
        <taxon>Aphidomorpha</taxon>
        <taxon>Aphidoidea</taxon>
        <taxon>Aphididae</taxon>
        <taxon>Lachninae</taxon>
        <taxon>Cinara</taxon>
    </lineage>
</organism>
<dbReference type="GO" id="GO:0016485">
    <property type="term" value="P:protein processing"/>
    <property type="evidence" value="ECO:0007669"/>
    <property type="project" value="TreeGrafter"/>
</dbReference>
<dbReference type="InterPro" id="IPR024079">
    <property type="entry name" value="MetalloPept_cat_dom_sf"/>
</dbReference>
<dbReference type="GO" id="GO:0046872">
    <property type="term" value="F:metal ion binding"/>
    <property type="evidence" value="ECO:0007669"/>
    <property type="project" value="UniProtKB-KW"/>
</dbReference>
<feature type="domain" description="Peptidase M13 N-terminal" evidence="11">
    <location>
        <begin position="101"/>
        <end position="546"/>
    </location>
</feature>